<dbReference type="Proteomes" id="UP001163152">
    <property type="component" value="Chromosome"/>
</dbReference>
<keyword evidence="1" id="KW-0472">Membrane</keyword>
<protein>
    <submittedName>
        <fullName evidence="2">DUF3120 domain-containing protein</fullName>
    </submittedName>
</protein>
<feature type="transmembrane region" description="Helical" evidence="1">
    <location>
        <begin position="87"/>
        <end position="108"/>
    </location>
</feature>
<feature type="transmembrane region" description="Helical" evidence="1">
    <location>
        <begin position="219"/>
        <end position="240"/>
    </location>
</feature>
<evidence type="ECO:0000256" key="1">
    <source>
        <dbReference type="SAM" id="Phobius"/>
    </source>
</evidence>
<evidence type="ECO:0000313" key="3">
    <source>
        <dbReference type="Proteomes" id="UP001163152"/>
    </source>
</evidence>
<keyword evidence="1" id="KW-0812">Transmembrane</keyword>
<dbReference type="KEGG" id="tsin:OXH18_04615"/>
<sequence length="243" mass="27440">MSSLTPFPKEVYSEPLGAPLEDLPTVPAIWGWMRLHWLFFLVAAFLVSVPVVAQAALVRSFPWLSLGLTTGWLWLSQSLRSRHATHLWGDLLLGFSWTWLAGSIYWGWLRWEPFWHLPIEAIGLPFAMFSLSRGLDKIGNWFYLGSLFGTAVTDLYFYLVDLIPHWRQIMLTDPSLVQPIFQSALTRVETPWGISCAISLALLLLVTGCWPLRSSHVHGWAFSGAVLSTVLVDGLFWLAAKLS</sequence>
<dbReference type="EMBL" id="CP113797">
    <property type="protein sequence ID" value="WAL61288.1"/>
    <property type="molecule type" value="Genomic_DNA"/>
</dbReference>
<gene>
    <name evidence="2" type="ORF">OXH18_04615</name>
</gene>
<keyword evidence="1" id="KW-1133">Transmembrane helix</keyword>
<dbReference type="AlphaFoldDB" id="A0A9E8ZDP9"/>
<feature type="transmembrane region" description="Helical" evidence="1">
    <location>
        <begin position="192"/>
        <end position="212"/>
    </location>
</feature>
<reference evidence="2" key="1">
    <citation type="submission" date="2022-12" db="EMBL/GenBank/DDBJ databases">
        <title>Polyphasic identification of a Novel Hot-Spring Cyanobacterium Ocullathermofonsia sinensis gen nov. sp. nov. and Genomic Insights on its Adaptations to the Thermal Habitat.</title>
        <authorList>
            <person name="Daroch M."/>
            <person name="Tang J."/>
            <person name="Jiang Y."/>
        </authorList>
    </citation>
    <scope>NUCLEOTIDE SEQUENCE</scope>
    <source>
        <strain evidence="2">PKUAC-SCTA174</strain>
    </source>
</reference>
<evidence type="ECO:0000313" key="2">
    <source>
        <dbReference type="EMBL" id="WAL61288.1"/>
    </source>
</evidence>
<dbReference type="InterPro" id="IPR021468">
    <property type="entry name" value="DUF3120"/>
</dbReference>
<keyword evidence="3" id="KW-1185">Reference proteome</keyword>
<feature type="transmembrane region" description="Helical" evidence="1">
    <location>
        <begin position="35"/>
        <end position="53"/>
    </location>
</feature>
<feature type="transmembrane region" description="Helical" evidence="1">
    <location>
        <begin position="138"/>
        <end position="159"/>
    </location>
</feature>
<accession>A0A9E8ZDP9</accession>
<name>A0A9E8ZDP9_9CYAN</name>
<organism evidence="2 3">
    <name type="scientific">Thermocoleostomius sinensis A174</name>
    <dbReference type="NCBI Taxonomy" id="2016057"/>
    <lineage>
        <taxon>Bacteria</taxon>
        <taxon>Bacillati</taxon>
        <taxon>Cyanobacteriota</taxon>
        <taxon>Cyanophyceae</taxon>
        <taxon>Oculatellales</taxon>
        <taxon>Oculatellaceae</taxon>
        <taxon>Thermocoleostomius</taxon>
    </lineage>
</organism>
<proteinExistence type="predicted"/>
<dbReference type="Pfam" id="PF11318">
    <property type="entry name" value="DUF3120"/>
    <property type="match status" value="1"/>
</dbReference>